<reference evidence="2" key="1">
    <citation type="submission" date="2020-09" db="EMBL/GenBank/DDBJ databases">
        <title>Genome-Enabled Discovery of Anthraquinone Biosynthesis in Senna tora.</title>
        <authorList>
            <person name="Kang S.-H."/>
            <person name="Pandey R.P."/>
            <person name="Lee C.-M."/>
            <person name="Sim J.-S."/>
            <person name="Jeong J.-T."/>
            <person name="Choi B.-S."/>
            <person name="Jung M."/>
            <person name="Ginzburg D."/>
            <person name="Zhao K."/>
            <person name="Won S.Y."/>
            <person name="Oh T.-J."/>
            <person name="Yu Y."/>
            <person name="Kim N.-H."/>
            <person name="Lee O.R."/>
            <person name="Lee T.-H."/>
            <person name="Bashyal P."/>
            <person name="Kim T.-S."/>
            <person name="Lee W.-H."/>
            <person name="Kawkins C."/>
            <person name="Kim C.-K."/>
            <person name="Kim J.S."/>
            <person name="Ahn B.O."/>
            <person name="Rhee S.Y."/>
            <person name="Sohng J.K."/>
        </authorList>
    </citation>
    <scope>NUCLEOTIDE SEQUENCE</scope>
    <source>
        <tissue evidence="2">Leaf</tissue>
    </source>
</reference>
<keyword evidence="3" id="KW-1185">Reference proteome</keyword>
<evidence type="ECO:0000313" key="2">
    <source>
        <dbReference type="EMBL" id="KAF7842391.1"/>
    </source>
</evidence>
<evidence type="ECO:0000313" key="3">
    <source>
        <dbReference type="Proteomes" id="UP000634136"/>
    </source>
</evidence>
<proteinExistence type="predicted"/>
<gene>
    <name evidence="2" type="ORF">G2W53_004689</name>
</gene>
<dbReference type="Proteomes" id="UP000634136">
    <property type="component" value="Unassembled WGS sequence"/>
</dbReference>
<feature type="region of interest" description="Disordered" evidence="1">
    <location>
        <begin position="1"/>
        <end position="20"/>
    </location>
</feature>
<dbReference type="AlphaFoldDB" id="A0A834XE59"/>
<accession>A0A834XE59</accession>
<protein>
    <submittedName>
        <fullName evidence="2">Uncharacterized protein</fullName>
    </submittedName>
</protein>
<evidence type="ECO:0000256" key="1">
    <source>
        <dbReference type="SAM" id="MobiDB-lite"/>
    </source>
</evidence>
<organism evidence="2 3">
    <name type="scientific">Senna tora</name>
    <dbReference type="NCBI Taxonomy" id="362788"/>
    <lineage>
        <taxon>Eukaryota</taxon>
        <taxon>Viridiplantae</taxon>
        <taxon>Streptophyta</taxon>
        <taxon>Embryophyta</taxon>
        <taxon>Tracheophyta</taxon>
        <taxon>Spermatophyta</taxon>
        <taxon>Magnoliopsida</taxon>
        <taxon>eudicotyledons</taxon>
        <taxon>Gunneridae</taxon>
        <taxon>Pentapetalae</taxon>
        <taxon>rosids</taxon>
        <taxon>fabids</taxon>
        <taxon>Fabales</taxon>
        <taxon>Fabaceae</taxon>
        <taxon>Caesalpinioideae</taxon>
        <taxon>Cassia clade</taxon>
        <taxon>Senna</taxon>
    </lineage>
</organism>
<sequence length="20" mass="2196">MAIPLEGSPSARARNAFRHD</sequence>
<name>A0A834XE59_9FABA</name>
<comment type="caution">
    <text evidence="2">The sequence shown here is derived from an EMBL/GenBank/DDBJ whole genome shotgun (WGS) entry which is preliminary data.</text>
</comment>
<dbReference type="EMBL" id="JAAIUW010000002">
    <property type="protein sequence ID" value="KAF7842391.1"/>
    <property type="molecule type" value="Genomic_DNA"/>
</dbReference>